<dbReference type="GO" id="GO:0006412">
    <property type="term" value="P:translation"/>
    <property type="evidence" value="ECO:0007669"/>
    <property type="project" value="UniProtKB-UniRule"/>
</dbReference>
<evidence type="ECO:0000256" key="2">
    <source>
        <dbReference type="ARBA" id="ARBA00022980"/>
    </source>
</evidence>
<dbReference type="EMBL" id="QEKH01000021">
    <property type="protein sequence ID" value="PVY39362.1"/>
    <property type="molecule type" value="Genomic_DNA"/>
</dbReference>
<dbReference type="PROSITE" id="PS01167">
    <property type="entry name" value="RIBOSOMAL_L17"/>
    <property type="match status" value="1"/>
</dbReference>
<evidence type="ECO:0000256" key="6">
    <source>
        <dbReference type="SAM" id="MobiDB-lite"/>
    </source>
</evidence>
<dbReference type="Pfam" id="PF01196">
    <property type="entry name" value="Ribosomal_L17"/>
    <property type="match status" value="1"/>
</dbReference>
<dbReference type="GeneID" id="78296012"/>
<evidence type="ECO:0000256" key="5">
    <source>
        <dbReference type="RuleBase" id="RU000660"/>
    </source>
</evidence>
<feature type="region of interest" description="Disordered" evidence="6">
    <location>
        <begin position="125"/>
        <end position="165"/>
    </location>
</feature>
<evidence type="ECO:0000313" key="7">
    <source>
        <dbReference type="EMBL" id="PVY39362.1"/>
    </source>
</evidence>
<keyword evidence="3 4" id="KW-0687">Ribonucleoprotein</keyword>
<comment type="similarity">
    <text evidence="1 4 5">Belongs to the bacterial ribosomal protein bL17 family.</text>
</comment>
<evidence type="ECO:0000313" key="8">
    <source>
        <dbReference type="Proteomes" id="UP000245959"/>
    </source>
</evidence>
<evidence type="ECO:0000256" key="1">
    <source>
        <dbReference type="ARBA" id="ARBA00008777"/>
    </source>
</evidence>
<protein>
    <recommendedName>
        <fullName evidence="4">Large ribosomal subunit protein bL17</fullName>
    </recommendedName>
</protein>
<dbReference type="GO" id="GO:0022625">
    <property type="term" value="C:cytosolic large ribosomal subunit"/>
    <property type="evidence" value="ECO:0007669"/>
    <property type="project" value="TreeGrafter"/>
</dbReference>
<dbReference type="FunFam" id="3.90.1030.10:FF:000001">
    <property type="entry name" value="50S ribosomal protein L17"/>
    <property type="match status" value="1"/>
</dbReference>
<comment type="caution">
    <text evidence="7">The sequence shown here is derived from an EMBL/GenBank/DDBJ whole genome shotgun (WGS) entry which is preliminary data.</text>
</comment>
<keyword evidence="2 4" id="KW-0689">Ribosomal protein</keyword>
<gene>
    <name evidence="4" type="primary">rplQ</name>
    <name evidence="7" type="ORF">C8D82_12137</name>
</gene>
<dbReference type="InterPro" id="IPR036373">
    <property type="entry name" value="Ribosomal_bL17_sf"/>
</dbReference>
<dbReference type="SUPFAM" id="SSF64263">
    <property type="entry name" value="Prokaryotic ribosomal protein L17"/>
    <property type="match status" value="1"/>
</dbReference>
<proteinExistence type="inferred from homology"/>
<evidence type="ECO:0000256" key="4">
    <source>
        <dbReference type="HAMAP-Rule" id="MF_01368"/>
    </source>
</evidence>
<dbReference type="HAMAP" id="MF_01368">
    <property type="entry name" value="Ribosomal_bL17"/>
    <property type="match status" value="1"/>
</dbReference>
<dbReference type="Gene3D" id="3.90.1030.10">
    <property type="entry name" value="Ribosomal protein L17"/>
    <property type="match status" value="1"/>
</dbReference>
<dbReference type="PANTHER" id="PTHR14413">
    <property type="entry name" value="RIBOSOMAL PROTEIN L17"/>
    <property type="match status" value="1"/>
</dbReference>
<reference evidence="7 8" key="1">
    <citation type="submission" date="2018-04" db="EMBL/GenBank/DDBJ databases">
        <title>Genomic Encyclopedia of Type Strains, Phase IV (KMG-IV): sequencing the most valuable type-strain genomes for metagenomic binning, comparative biology and taxonomic classification.</title>
        <authorList>
            <person name="Goeker M."/>
        </authorList>
    </citation>
    <scope>NUCLEOTIDE SEQUENCE [LARGE SCALE GENOMIC DNA]</scope>
    <source>
        <strain evidence="7 8">DSM 14823</strain>
    </source>
</reference>
<dbReference type="PANTHER" id="PTHR14413:SF16">
    <property type="entry name" value="LARGE RIBOSOMAL SUBUNIT PROTEIN BL17M"/>
    <property type="match status" value="1"/>
</dbReference>
<sequence length="165" mass="18072">MRHRVDTFKVGRSSAHRRSMLANMVSSLFEHGSIQTTVVKAKAARSFAERLITIGKKGDLHRRRLAVSKLRDKGAVKKLFDEIAPGYEGRNGGYTRILKLGKRRGDAAEMCILQLVEVAAVEEAPKKEAKVAPKKAKAEEAPKAEVKAEEAPAVEAKAEEAPKAE</sequence>
<organism evidence="7 8">
    <name type="scientific">Victivallis vadensis</name>
    <dbReference type="NCBI Taxonomy" id="172901"/>
    <lineage>
        <taxon>Bacteria</taxon>
        <taxon>Pseudomonadati</taxon>
        <taxon>Lentisphaerota</taxon>
        <taxon>Lentisphaeria</taxon>
        <taxon>Victivallales</taxon>
        <taxon>Victivallaceae</taxon>
        <taxon>Victivallis</taxon>
    </lineage>
</organism>
<dbReference type="Proteomes" id="UP000245959">
    <property type="component" value="Unassembled WGS sequence"/>
</dbReference>
<dbReference type="RefSeq" id="WP_116884717.1">
    <property type="nucleotide sequence ID" value="NZ_CABMMC010000135.1"/>
</dbReference>
<comment type="subunit">
    <text evidence="4">Part of the 50S ribosomal subunit. Contacts protein L32.</text>
</comment>
<dbReference type="AlphaFoldDB" id="A0A2U1ASI2"/>
<dbReference type="GO" id="GO:0003735">
    <property type="term" value="F:structural constituent of ribosome"/>
    <property type="evidence" value="ECO:0007669"/>
    <property type="project" value="InterPro"/>
</dbReference>
<keyword evidence="8" id="KW-1185">Reference proteome</keyword>
<name>A0A2U1ASI2_9BACT</name>
<dbReference type="NCBIfam" id="TIGR00059">
    <property type="entry name" value="L17"/>
    <property type="match status" value="1"/>
</dbReference>
<accession>A0A2U1ASI2</accession>
<dbReference type="OrthoDB" id="9809073at2"/>
<dbReference type="InterPro" id="IPR000456">
    <property type="entry name" value="Ribosomal_bL17"/>
</dbReference>
<evidence type="ECO:0000256" key="3">
    <source>
        <dbReference type="ARBA" id="ARBA00023274"/>
    </source>
</evidence>
<dbReference type="InterPro" id="IPR047859">
    <property type="entry name" value="Ribosomal_bL17_CS"/>
</dbReference>